<dbReference type="RefSeq" id="WP_208632023.1">
    <property type="nucleotide sequence ID" value="NZ_CP059319.1"/>
</dbReference>
<dbReference type="PIRSF" id="PIRSF001439">
    <property type="entry name" value="CryM"/>
    <property type="match status" value="1"/>
</dbReference>
<organism evidence="2 3">
    <name type="scientific">Rhizorhabdus wittichii</name>
    <dbReference type="NCBI Taxonomy" id="160791"/>
    <lineage>
        <taxon>Bacteria</taxon>
        <taxon>Pseudomonadati</taxon>
        <taxon>Pseudomonadota</taxon>
        <taxon>Alphaproteobacteria</taxon>
        <taxon>Sphingomonadales</taxon>
        <taxon>Sphingomonadaceae</taxon>
        <taxon>Rhizorhabdus</taxon>
    </lineage>
</organism>
<evidence type="ECO:0000256" key="1">
    <source>
        <dbReference type="ARBA" id="ARBA00008903"/>
    </source>
</evidence>
<dbReference type="Proteomes" id="UP000664914">
    <property type="component" value="Chromosome"/>
</dbReference>
<dbReference type="Pfam" id="PF02423">
    <property type="entry name" value="OCD_Mu_crystall"/>
    <property type="match status" value="1"/>
</dbReference>
<dbReference type="GO" id="GO:0019752">
    <property type="term" value="P:carboxylic acid metabolic process"/>
    <property type="evidence" value="ECO:0007669"/>
    <property type="project" value="UniProtKB-ARBA"/>
</dbReference>
<dbReference type="PANTHER" id="PTHR13812">
    <property type="entry name" value="KETIMINE REDUCTASE MU-CRYSTALLIN"/>
    <property type="match status" value="1"/>
</dbReference>
<dbReference type="EMBL" id="CP059319">
    <property type="protein sequence ID" value="QTH20192.1"/>
    <property type="molecule type" value="Genomic_DNA"/>
</dbReference>
<accession>A0A975CZJ2</accession>
<dbReference type="NCBIfam" id="NF004793">
    <property type="entry name" value="PRK06141.1"/>
    <property type="match status" value="1"/>
</dbReference>
<dbReference type="InterPro" id="IPR036291">
    <property type="entry name" value="NAD(P)-bd_dom_sf"/>
</dbReference>
<dbReference type="FunFam" id="3.40.50.720:FF:000311">
    <property type="entry name" value="Ornithine cyclodeaminase"/>
    <property type="match status" value="1"/>
</dbReference>
<dbReference type="InterPro" id="IPR023401">
    <property type="entry name" value="ODC_N"/>
</dbReference>
<dbReference type="GO" id="GO:0016491">
    <property type="term" value="F:oxidoreductase activity"/>
    <property type="evidence" value="ECO:0007669"/>
    <property type="project" value="UniProtKB-ARBA"/>
</dbReference>
<sequence>MKILDDAVVRATPVGGMIDCLAETFGRGGVTTPLRSVHKLDGGGLYLMPSWSDGAIVVKLATFVAENPARGIPAVQGIVLLIDRDTGSPIAAAEAGIVTNLRTAAVSALASRHLSRTDSRHLLLFGAGSLAPYLVQAHCHARPIERVSIWSRNSAKASELAKTLSEELHDVEFRGVEDVDAVVPMADIISCATNAPQPLLRGDLLTPGTHVDLVGAHSPATREADSAVIARASIWIDTDAARAEAGDLIIPLAEGAIQPDRIVGDLEMLCRETARGRIDDAEITVFKSVGAAIEDLAAMQHIARLTG</sequence>
<dbReference type="InterPro" id="IPR003462">
    <property type="entry name" value="ODC_Mu_crystall"/>
</dbReference>
<evidence type="ECO:0000313" key="2">
    <source>
        <dbReference type="EMBL" id="QTH20192.1"/>
    </source>
</evidence>
<protein>
    <submittedName>
        <fullName evidence="2">Ornithine cyclodeaminase family protein</fullName>
    </submittedName>
</protein>
<dbReference type="SUPFAM" id="SSF51735">
    <property type="entry name" value="NAD(P)-binding Rossmann-fold domains"/>
    <property type="match status" value="1"/>
</dbReference>
<evidence type="ECO:0000313" key="3">
    <source>
        <dbReference type="Proteomes" id="UP000664914"/>
    </source>
</evidence>
<dbReference type="AlphaFoldDB" id="A0A975CZJ2"/>
<dbReference type="Gene3D" id="3.40.50.720">
    <property type="entry name" value="NAD(P)-binding Rossmann-like Domain"/>
    <property type="match status" value="1"/>
</dbReference>
<proteinExistence type="inferred from homology"/>
<gene>
    <name evidence="2" type="ORF">HRJ34_17765</name>
</gene>
<name>A0A975CZJ2_9SPHN</name>
<comment type="similarity">
    <text evidence="1">Belongs to the ornithine cyclodeaminase/mu-crystallin family.</text>
</comment>
<dbReference type="GO" id="GO:0005737">
    <property type="term" value="C:cytoplasm"/>
    <property type="evidence" value="ECO:0007669"/>
    <property type="project" value="TreeGrafter"/>
</dbReference>
<reference evidence="2" key="2">
    <citation type="submission" date="2021-04" db="EMBL/GenBank/DDBJ databases">
        <title>Isolation and genomic analysis of the ibuprofen-degrading bacterium Sphingomonas strain MPO218.</title>
        <authorList>
            <person name="Aulestia M."/>
            <person name="Flores A."/>
            <person name="Mangas E.L."/>
            <person name="Perez-Pulido A.J."/>
            <person name="Santero E."/>
            <person name="Camacho E.M."/>
        </authorList>
    </citation>
    <scope>NUCLEOTIDE SEQUENCE</scope>
    <source>
        <strain evidence="2">MPO218</strain>
    </source>
</reference>
<dbReference type="PANTHER" id="PTHR13812:SF19">
    <property type="entry name" value="KETIMINE REDUCTASE MU-CRYSTALLIN"/>
    <property type="match status" value="1"/>
</dbReference>
<dbReference type="Gene3D" id="3.30.1780.10">
    <property type="entry name" value="ornithine cyclodeaminase, domain 1"/>
    <property type="match status" value="1"/>
</dbReference>
<reference evidence="2" key="1">
    <citation type="submission" date="2020-07" db="EMBL/GenBank/DDBJ databases">
        <authorList>
            <person name="Camacho E."/>
        </authorList>
    </citation>
    <scope>NUCLEOTIDE SEQUENCE</scope>
    <source>
        <strain evidence="2">MPO218</strain>
    </source>
</reference>